<evidence type="ECO:0000256" key="5">
    <source>
        <dbReference type="SAM" id="MobiDB-lite"/>
    </source>
</evidence>
<evidence type="ECO:0000313" key="7">
    <source>
        <dbReference type="EMBL" id="ABP73230.1"/>
    </source>
</evidence>
<reference evidence="7" key="1">
    <citation type="submission" date="2007-04" db="EMBL/GenBank/DDBJ databases">
        <title>Complete sequence of plasmid pRSPA04 of Rhodobacter sphaeroides ATCC 17025.</title>
        <authorList>
            <consortium name="US DOE Joint Genome Institute"/>
            <person name="Copeland A."/>
            <person name="Lucas S."/>
            <person name="Lapidus A."/>
            <person name="Barry K."/>
            <person name="Detter J.C."/>
            <person name="Glavina del Rio T."/>
            <person name="Hammon N."/>
            <person name="Israni S."/>
            <person name="Dalin E."/>
            <person name="Tice H."/>
            <person name="Pitluck S."/>
            <person name="Chertkov O."/>
            <person name="Brettin T."/>
            <person name="Bruce D."/>
            <person name="Han C."/>
            <person name="Schmutz J."/>
            <person name="Larimer F."/>
            <person name="Land M."/>
            <person name="Hauser L."/>
            <person name="Kyrpides N."/>
            <person name="Kim E."/>
            <person name="Richardson P."/>
            <person name="Mackenzie C."/>
            <person name="Choudhary M."/>
            <person name="Donohue T.J."/>
            <person name="Kaplan S."/>
        </authorList>
    </citation>
    <scope>NUCLEOTIDE SEQUENCE [LARGE SCALE GENOMIC DNA]</scope>
    <source>
        <strain evidence="7">ATCC 17025</strain>
        <plasmid evidence="7">pRSPA04</plasmid>
    </source>
</reference>
<geneLocation type="plasmid" evidence="7">
    <name>pRSPA04</name>
</geneLocation>
<comment type="similarity">
    <text evidence="2">Belongs to the histone-like protein H-NS family.</text>
</comment>
<dbReference type="PANTHER" id="PTHR38097:SF2">
    <property type="entry name" value="DNA-BINDING PROTEIN STPA"/>
    <property type="match status" value="1"/>
</dbReference>
<protein>
    <submittedName>
        <fullName evidence="7">Histone family protein nucleoid-structuring protein H-NS</fullName>
    </submittedName>
</protein>
<accession>A4X0R6</accession>
<feature type="domain" description="DNA-binding protein H-NS-like C-terminal" evidence="6">
    <location>
        <begin position="60"/>
        <end position="105"/>
    </location>
</feature>
<dbReference type="GO" id="GO:0003680">
    <property type="term" value="F:minor groove of adenine-thymine-rich DNA binding"/>
    <property type="evidence" value="ECO:0007669"/>
    <property type="project" value="TreeGrafter"/>
</dbReference>
<dbReference type="GO" id="GO:0000976">
    <property type="term" value="F:transcription cis-regulatory region binding"/>
    <property type="evidence" value="ECO:0007669"/>
    <property type="project" value="TreeGrafter"/>
</dbReference>
<evidence type="ECO:0000256" key="4">
    <source>
        <dbReference type="ARBA" id="ARBA00023125"/>
    </source>
</evidence>
<dbReference type="HOGENOM" id="CLU_117503_1_2_5"/>
<proteinExistence type="inferred from homology"/>
<dbReference type="GO" id="GO:0001217">
    <property type="term" value="F:DNA-binding transcription repressor activity"/>
    <property type="evidence" value="ECO:0007669"/>
    <property type="project" value="TreeGrafter"/>
</dbReference>
<comment type="subcellular location">
    <subcellularLocation>
        <location evidence="1">Cytoplasm</location>
        <location evidence="1">Nucleoid</location>
    </subcellularLocation>
</comment>
<dbReference type="KEGG" id="rsq:Rsph17025_4385"/>
<gene>
    <name evidence="7" type="ordered locus">Rsph17025_4385</name>
</gene>
<dbReference type="GO" id="GO:0032993">
    <property type="term" value="C:protein-DNA complex"/>
    <property type="evidence" value="ECO:0007669"/>
    <property type="project" value="TreeGrafter"/>
</dbReference>
<evidence type="ECO:0000256" key="1">
    <source>
        <dbReference type="ARBA" id="ARBA00004453"/>
    </source>
</evidence>
<name>A4X0R6_CERS5</name>
<dbReference type="EMBL" id="CP000665">
    <property type="protein sequence ID" value="ABP73230.1"/>
    <property type="molecule type" value="Genomic_DNA"/>
</dbReference>
<dbReference type="SUPFAM" id="SSF81273">
    <property type="entry name" value="H-NS histone-like proteins"/>
    <property type="match status" value="1"/>
</dbReference>
<evidence type="ECO:0000256" key="2">
    <source>
        <dbReference type="ARBA" id="ARBA00010610"/>
    </source>
</evidence>
<dbReference type="Pfam" id="PF00816">
    <property type="entry name" value="Histone_HNS"/>
    <property type="match status" value="1"/>
</dbReference>
<dbReference type="PANTHER" id="PTHR38097">
    <property type="match status" value="1"/>
</dbReference>
<evidence type="ECO:0000256" key="3">
    <source>
        <dbReference type="ARBA" id="ARBA00022490"/>
    </source>
</evidence>
<dbReference type="SMART" id="SM00528">
    <property type="entry name" value="HNS"/>
    <property type="match status" value="1"/>
</dbReference>
<evidence type="ECO:0000259" key="6">
    <source>
        <dbReference type="SMART" id="SM00528"/>
    </source>
</evidence>
<dbReference type="GO" id="GO:0009295">
    <property type="term" value="C:nucleoid"/>
    <property type="evidence" value="ECO:0007669"/>
    <property type="project" value="UniProtKB-SubCell"/>
</dbReference>
<dbReference type="InterPro" id="IPR037150">
    <property type="entry name" value="H-NS_C_dom_sf"/>
</dbReference>
<organism evidence="7">
    <name type="scientific">Cereibacter sphaeroides (strain ATCC 17025 / ATH 2.4.3)</name>
    <name type="common">Rhodobacter sphaeroides</name>
    <dbReference type="NCBI Taxonomy" id="349102"/>
    <lineage>
        <taxon>Bacteria</taxon>
        <taxon>Pseudomonadati</taxon>
        <taxon>Pseudomonadota</taxon>
        <taxon>Alphaproteobacteria</taxon>
        <taxon>Rhodobacterales</taxon>
        <taxon>Paracoccaceae</taxon>
        <taxon>Cereibacter</taxon>
    </lineage>
</organism>
<keyword evidence="7" id="KW-0614">Plasmid</keyword>
<dbReference type="GO" id="GO:0005829">
    <property type="term" value="C:cytosol"/>
    <property type="evidence" value="ECO:0007669"/>
    <property type="project" value="TreeGrafter"/>
</dbReference>
<keyword evidence="3" id="KW-0963">Cytoplasm</keyword>
<dbReference type="GO" id="GO:0003681">
    <property type="term" value="F:bent DNA binding"/>
    <property type="evidence" value="ECO:0007669"/>
    <property type="project" value="TreeGrafter"/>
</dbReference>
<dbReference type="Gene3D" id="4.10.430.10">
    <property type="entry name" value="Histone-like protein H-NS, C-terminal domain"/>
    <property type="match status" value="1"/>
</dbReference>
<sequence>MPDIELDSLSLKELKALQAQVARAIATYEDRRKKDALSELEEKARELGFTLAELTGVAVHRKRAPAEAKYANPANPADTWSGRGRKPRWFEEAMKAGKSEDDLRV</sequence>
<keyword evidence="4" id="KW-0238">DNA-binding</keyword>
<dbReference type="AlphaFoldDB" id="A4X0R6"/>
<dbReference type="InterPro" id="IPR027444">
    <property type="entry name" value="H-NS_C_dom"/>
</dbReference>
<dbReference type="BioCyc" id="RSPH349102:G1G8M-4528-MONOMER"/>
<feature type="region of interest" description="Disordered" evidence="5">
    <location>
        <begin position="63"/>
        <end position="86"/>
    </location>
</feature>